<dbReference type="PROSITE" id="PS51450">
    <property type="entry name" value="LRR"/>
    <property type="match status" value="1"/>
</dbReference>
<evidence type="ECO:0000256" key="1">
    <source>
        <dbReference type="ARBA" id="ARBA00004496"/>
    </source>
</evidence>
<dbReference type="GO" id="GO:0005737">
    <property type="term" value="C:cytoplasm"/>
    <property type="evidence" value="ECO:0007669"/>
    <property type="project" value="UniProtKB-SubCell"/>
</dbReference>
<evidence type="ECO:0000256" key="4">
    <source>
        <dbReference type="ARBA" id="ARBA00022737"/>
    </source>
</evidence>
<dbReference type="PANTHER" id="PTHR22710">
    <property type="entry name" value="X-RAY RADIATION RESISTANCE ASSOCIATED PROTEIN 1 XRRA1"/>
    <property type="match status" value="1"/>
</dbReference>
<reference evidence="6" key="3">
    <citation type="submission" date="2025-09" db="UniProtKB">
        <authorList>
            <consortium name="Ensembl"/>
        </authorList>
    </citation>
    <scope>IDENTIFICATION</scope>
</reference>
<evidence type="ECO:0000256" key="5">
    <source>
        <dbReference type="SAM" id="MobiDB-lite"/>
    </source>
</evidence>
<dbReference type="InterPro" id="IPR025875">
    <property type="entry name" value="Leu-rich_rpt_4"/>
</dbReference>
<feature type="compositionally biased region" description="Basic and acidic residues" evidence="5">
    <location>
        <begin position="411"/>
        <end position="445"/>
    </location>
</feature>
<feature type="region of interest" description="Disordered" evidence="5">
    <location>
        <begin position="507"/>
        <end position="570"/>
    </location>
</feature>
<evidence type="ECO:0000256" key="2">
    <source>
        <dbReference type="ARBA" id="ARBA00022490"/>
    </source>
</evidence>
<dbReference type="Proteomes" id="UP000005226">
    <property type="component" value="Chromosome 15"/>
</dbReference>
<dbReference type="RefSeq" id="XP_011609880.2">
    <property type="nucleotide sequence ID" value="XM_011611578.2"/>
</dbReference>
<accession>A0A674MWI7</accession>
<dbReference type="SMART" id="SM00369">
    <property type="entry name" value="LRR_TYP"/>
    <property type="match status" value="5"/>
</dbReference>
<dbReference type="KEGG" id="tru:105417493"/>
<feature type="compositionally biased region" description="Basic and acidic residues" evidence="5">
    <location>
        <begin position="544"/>
        <end position="567"/>
    </location>
</feature>
<dbReference type="Pfam" id="PF12799">
    <property type="entry name" value="LRR_4"/>
    <property type="match status" value="1"/>
</dbReference>
<evidence type="ECO:0000313" key="6">
    <source>
        <dbReference type="Ensembl" id="ENSTRUP00000065491.1"/>
    </source>
</evidence>
<dbReference type="InterPro" id="IPR003591">
    <property type="entry name" value="Leu-rich_rpt_typical-subtyp"/>
</dbReference>
<protein>
    <recommendedName>
        <fullName evidence="8">X-ray radiation resistance associated 1</fullName>
    </recommendedName>
</protein>
<dbReference type="Gene3D" id="3.80.10.10">
    <property type="entry name" value="Ribonuclease Inhibitor"/>
    <property type="match status" value="2"/>
</dbReference>
<evidence type="ECO:0000256" key="3">
    <source>
        <dbReference type="ARBA" id="ARBA00022614"/>
    </source>
</evidence>
<evidence type="ECO:0000313" key="7">
    <source>
        <dbReference type="Proteomes" id="UP000005226"/>
    </source>
</evidence>
<feature type="compositionally biased region" description="Basic and acidic residues" evidence="5">
    <location>
        <begin position="507"/>
        <end position="521"/>
    </location>
</feature>
<keyword evidence="4" id="KW-0677">Repeat</keyword>
<keyword evidence="2" id="KW-0963">Cytoplasm</keyword>
<name>A0A674MWI7_TAKRU</name>
<keyword evidence="3" id="KW-0433">Leucine-rich repeat</keyword>
<feature type="region of interest" description="Disordered" evidence="5">
    <location>
        <begin position="411"/>
        <end position="446"/>
    </location>
</feature>
<keyword evidence="7" id="KW-1185">Reference proteome</keyword>
<dbReference type="GO" id="GO:0005634">
    <property type="term" value="C:nucleus"/>
    <property type="evidence" value="ECO:0007669"/>
    <property type="project" value="TreeGrafter"/>
</dbReference>
<comment type="subcellular location">
    <subcellularLocation>
        <location evidence="1">Cytoplasm</location>
    </subcellularLocation>
</comment>
<organism evidence="6 7">
    <name type="scientific">Takifugu rubripes</name>
    <name type="common">Japanese pufferfish</name>
    <name type="synonym">Fugu rubripes</name>
    <dbReference type="NCBI Taxonomy" id="31033"/>
    <lineage>
        <taxon>Eukaryota</taxon>
        <taxon>Metazoa</taxon>
        <taxon>Chordata</taxon>
        <taxon>Craniata</taxon>
        <taxon>Vertebrata</taxon>
        <taxon>Euteleostomi</taxon>
        <taxon>Actinopterygii</taxon>
        <taxon>Neopterygii</taxon>
        <taxon>Teleostei</taxon>
        <taxon>Neoteleostei</taxon>
        <taxon>Acanthomorphata</taxon>
        <taxon>Eupercaria</taxon>
        <taxon>Tetraodontiformes</taxon>
        <taxon>Tetradontoidea</taxon>
        <taxon>Tetraodontidae</taxon>
        <taxon>Takifugu</taxon>
    </lineage>
</organism>
<sequence length="630" mass="71386">MNATSCHEERNFSIKCLPSRTARQRNNGAGHWLAAFRKAEEQKYKNLHQRRKPCRKFPTQRAEGRTLDGAFLLRLHCVDKPTDLCSVHISERNMNSVKAEELREFHNVAFIDASANSLSLDSLSCFLSLRELNLSLNGLKHMKFCAADFPHLQVLDLSYNSVSASSVAAIGRLPRLKVLHLTGNDLLHLPPNMGSSCHRATELRSPPEEGPGFPALEVLHLDDNRLTSGVFWSIKNLKRLRHLNLQGNCISEIPYLLPRGSFKSFIEECEYGKFSVVVLFYQSKLFVLFHLLHPVFEERNPDERVRRLSQVCNWEGDRPLSGACLPLPELQILNLCDNKITQEEALLAVAGFPAIRELDICSNPLTSRRTREPPSLVQCLQHRLGITVKSSQSRRCHSGLLMIQNGRFLLKDAPRPPRADRSDASIKRKPDSSTNKGREDAEQHPECVFLTQVNDIPQSEDNPSERKSTHATCVTLRDCAMLMDAKPIPNLGIQAAVRMLEDQLRNRNVYKDSKPKVDVPKPHRRREKSVLSDAKALPPIKPPKQRDQRAEDMKKEIRESTSRREVPLSEMGVSRQEALLLLRDMKTKYKRLYEKTMEEAAGSDGNGAERLGGFSTLFVLEQHLDVESSV</sequence>
<proteinExistence type="predicted"/>
<dbReference type="CTD" id="143570"/>
<dbReference type="SUPFAM" id="SSF52058">
    <property type="entry name" value="L domain-like"/>
    <property type="match status" value="1"/>
</dbReference>
<dbReference type="PANTHER" id="PTHR22710:SF2">
    <property type="entry name" value="X-RAY RADIATION RESISTANCE-ASSOCIATED PROTEIN 1"/>
    <property type="match status" value="1"/>
</dbReference>
<dbReference type="GeneID" id="105417493"/>
<dbReference type="Ensembl" id="ENSTRUT00000079621.1">
    <property type="protein sequence ID" value="ENSTRUP00000065491.1"/>
    <property type="gene ID" value="ENSTRUG00000027911.1"/>
</dbReference>
<gene>
    <name evidence="6" type="primary">xrra1</name>
</gene>
<dbReference type="AlphaFoldDB" id="A0A674MWI7"/>
<dbReference type="InterPro" id="IPR001611">
    <property type="entry name" value="Leu-rich_rpt"/>
</dbReference>
<reference evidence="6" key="2">
    <citation type="submission" date="2025-08" db="UniProtKB">
        <authorList>
            <consortium name="Ensembl"/>
        </authorList>
    </citation>
    <scope>IDENTIFICATION</scope>
</reference>
<dbReference type="OMA" id="FCQEPTS"/>
<dbReference type="InterPro" id="IPR032675">
    <property type="entry name" value="LRR_dom_sf"/>
</dbReference>
<dbReference type="Pfam" id="PF13855">
    <property type="entry name" value="LRR_8"/>
    <property type="match status" value="1"/>
</dbReference>
<evidence type="ECO:0008006" key="8">
    <source>
        <dbReference type="Google" id="ProtNLM"/>
    </source>
</evidence>
<dbReference type="InParanoid" id="A0A674MWI7"/>
<reference evidence="6 7" key="1">
    <citation type="journal article" date="2011" name="Genome Biol. Evol.">
        <title>Integration of the genetic map and genome assembly of fugu facilitates insights into distinct features of genome evolution in teleosts and mammals.</title>
        <authorList>
            <person name="Kai W."/>
            <person name="Kikuchi K."/>
            <person name="Tohari S."/>
            <person name="Chew A.K."/>
            <person name="Tay A."/>
            <person name="Fujiwara A."/>
            <person name="Hosoya S."/>
            <person name="Suetake H."/>
            <person name="Naruse K."/>
            <person name="Brenner S."/>
            <person name="Suzuki Y."/>
            <person name="Venkatesh B."/>
        </authorList>
    </citation>
    <scope>NUCLEOTIDE SEQUENCE [LARGE SCALE GENOMIC DNA]</scope>
</reference>
<dbReference type="GeneTree" id="ENSGT00390000016048"/>